<dbReference type="Proteomes" id="UP001497457">
    <property type="component" value="Chromosome 7b"/>
</dbReference>
<reference evidence="1 2" key="2">
    <citation type="submission" date="2024-10" db="EMBL/GenBank/DDBJ databases">
        <authorList>
            <person name="Ryan C."/>
        </authorList>
    </citation>
    <scope>NUCLEOTIDE SEQUENCE [LARGE SCALE GENOMIC DNA]</scope>
</reference>
<dbReference type="Pfam" id="PF07893">
    <property type="entry name" value="DUF1668"/>
    <property type="match status" value="1"/>
</dbReference>
<organism evidence="1 2">
    <name type="scientific">Urochloa decumbens</name>
    <dbReference type="NCBI Taxonomy" id="240449"/>
    <lineage>
        <taxon>Eukaryota</taxon>
        <taxon>Viridiplantae</taxon>
        <taxon>Streptophyta</taxon>
        <taxon>Embryophyta</taxon>
        <taxon>Tracheophyta</taxon>
        <taxon>Spermatophyta</taxon>
        <taxon>Magnoliopsida</taxon>
        <taxon>Liliopsida</taxon>
        <taxon>Poales</taxon>
        <taxon>Poaceae</taxon>
        <taxon>PACMAD clade</taxon>
        <taxon>Panicoideae</taxon>
        <taxon>Panicodae</taxon>
        <taxon>Paniceae</taxon>
        <taxon>Melinidinae</taxon>
        <taxon>Urochloa</taxon>
    </lineage>
</organism>
<keyword evidence="2" id="KW-1185">Reference proteome</keyword>
<evidence type="ECO:0000313" key="2">
    <source>
        <dbReference type="Proteomes" id="UP001497457"/>
    </source>
</evidence>
<sequence>MGGLPRRFLNLIVGNENKGIRSLRCVDLTRHQLFHPDTSPPGSLAMETIRLPSPTFRFKAWHFSCFPLADRKVLCKQGNRYENSFLFDADTRQVVTMPTLRPFNYGKALSLFVPTAGDDPDPDASLFFLQRWPEQEPKSRLRPESDQFQALVYRRTSKTSPSKSWQHQVLPPPPYLRDPWYWRRCTKIMSYAIVGGGGSHICISVDRAGTYCMDTVTNAWSKVGDWTLPFLGKVEYVPELKLWFGFSDYYNGKDQRLVAADLSCLDSGPELVGTWNWEEELDDTPTGWRQQRESQLVYLGSGKFCIVKFLLDRNTTTWPWFDSREIVLDHSFSVLTGLEVQRVTDGGGCSGSGGRHGGGKVELRLIKRQSRRTPNGIYIENAF</sequence>
<reference evidence="2" key="1">
    <citation type="submission" date="2024-06" db="EMBL/GenBank/DDBJ databases">
        <authorList>
            <person name="Ryan C."/>
        </authorList>
    </citation>
    <scope>NUCLEOTIDE SEQUENCE [LARGE SCALE GENOMIC DNA]</scope>
</reference>
<gene>
    <name evidence="1" type="ORF">URODEC1_LOCUS110321</name>
</gene>
<dbReference type="PANTHER" id="PTHR33085">
    <property type="entry name" value="OS12G0113100 PROTEIN-RELATED"/>
    <property type="match status" value="1"/>
</dbReference>
<evidence type="ECO:0008006" key="3">
    <source>
        <dbReference type="Google" id="ProtNLM"/>
    </source>
</evidence>
<dbReference type="InterPro" id="IPR012871">
    <property type="entry name" value="DUF1668_ORYSA"/>
</dbReference>
<proteinExistence type="predicted"/>
<dbReference type="EMBL" id="OZ075117">
    <property type="protein sequence ID" value="CAL5084070.1"/>
    <property type="molecule type" value="Genomic_DNA"/>
</dbReference>
<protein>
    <recommendedName>
        <fullName evidence="3">F-box protein</fullName>
    </recommendedName>
</protein>
<accession>A0ABC9FXM5</accession>
<name>A0ABC9FXM5_9POAL</name>
<dbReference type="AlphaFoldDB" id="A0ABC9FXM5"/>
<evidence type="ECO:0000313" key="1">
    <source>
        <dbReference type="EMBL" id="CAL5084070.1"/>
    </source>
</evidence>